<dbReference type="RefSeq" id="XP_040711040.1">
    <property type="nucleotide sequence ID" value="XM_040861258.1"/>
</dbReference>
<dbReference type="OrthoDB" id="2739686at2759"/>
<comment type="caution">
    <text evidence="1">The sequence shown here is derived from an EMBL/GenBank/DDBJ whole genome shotgun (WGS) entry which is preliminary data.</text>
</comment>
<sequence length="446" mass="49466">MARCLNLKWPSTLPDLIKISLQFAAAFWVIWTVTCSLKDARQDPYSSSPSDPTIAPDMAMPSLLISQEECHIHVAGTYPRLCRLTDGSIVASVTRHEGAVRVIRTSRSIDNGRTFTPLGEIARSRPGGDTDNAFLLQVPPPASALPSSGTSRTILAAFRNHDRDAARKPTHFRITVCRSLDGGRTWRFLSQAVQYPAAKTGGLGLWEPFMRIGKNGEIQLTYSAELAKNNQETFRVVSYDGGVTWTEPQCLRCHGPTEHLRDGMQGIVPVQDVKTGQEALVMVFETTRHRTFCVEYSVSYDDGRSWPSRGVVYCTRPERNAGAPQIERLLNNGLAVIFMTDEDAKEKKWPKHASIKAVVSAGLRDGRIEWTKPVLVHGESSFWPSLLAVGYSEVMAVYEHAGKPKGKVLQLQQEFTTQGEQGGKSPAEIALTKMKKWLNKRNVFGL</sequence>
<dbReference type="PANTHER" id="PTHR38792">
    <property type="entry name" value="BNR/ASP-BOX REPEAT DOMAIN PROTEIN (AFU_ORTHOLOGUE AFUA_7G06430)-RELATED"/>
    <property type="match status" value="1"/>
</dbReference>
<dbReference type="GeneID" id="63777470"/>
<name>A0A1Y2DF60_9PEZI</name>
<protein>
    <submittedName>
        <fullName evidence="1">Sialidase</fullName>
    </submittedName>
</protein>
<dbReference type="CDD" id="cd15482">
    <property type="entry name" value="Sialidase_non-viral"/>
    <property type="match status" value="1"/>
</dbReference>
<keyword evidence="2" id="KW-1185">Reference proteome</keyword>
<gene>
    <name evidence="1" type="ORF">BCR38DRAFT_449007</name>
</gene>
<accession>A0A1Y2DF60</accession>
<evidence type="ECO:0000313" key="2">
    <source>
        <dbReference type="Proteomes" id="UP000193689"/>
    </source>
</evidence>
<dbReference type="AlphaFoldDB" id="A0A1Y2DF60"/>
<dbReference type="SUPFAM" id="SSF50939">
    <property type="entry name" value="Sialidases"/>
    <property type="match status" value="1"/>
</dbReference>
<dbReference type="Proteomes" id="UP000193689">
    <property type="component" value="Unassembled WGS sequence"/>
</dbReference>
<dbReference type="STRING" id="1141098.A0A1Y2DF60"/>
<evidence type="ECO:0000313" key="1">
    <source>
        <dbReference type="EMBL" id="ORY57911.1"/>
    </source>
</evidence>
<dbReference type="Gene3D" id="2.120.10.10">
    <property type="match status" value="1"/>
</dbReference>
<reference evidence="1 2" key="1">
    <citation type="submission" date="2016-07" db="EMBL/GenBank/DDBJ databases">
        <title>Pervasive Adenine N6-methylation of Active Genes in Fungi.</title>
        <authorList>
            <consortium name="DOE Joint Genome Institute"/>
            <person name="Mondo S.J."/>
            <person name="Dannebaum R.O."/>
            <person name="Kuo R.C."/>
            <person name="Labutti K."/>
            <person name="Haridas S."/>
            <person name="Kuo A."/>
            <person name="Salamov A."/>
            <person name="Ahrendt S.R."/>
            <person name="Lipzen A."/>
            <person name="Sullivan W."/>
            <person name="Andreopoulos W.B."/>
            <person name="Clum A."/>
            <person name="Lindquist E."/>
            <person name="Daum C."/>
            <person name="Ramamoorthy G.K."/>
            <person name="Gryganskyi A."/>
            <person name="Culley D."/>
            <person name="Magnuson J.K."/>
            <person name="James T.Y."/>
            <person name="O'Malley M.A."/>
            <person name="Stajich J.E."/>
            <person name="Spatafora J.W."/>
            <person name="Visel A."/>
            <person name="Grigoriev I.V."/>
        </authorList>
    </citation>
    <scope>NUCLEOTIDE SEQUENCE [LARGE SCALE GENOMIC DNA]</scope>
    <source>
        <strain evidence="1 2">CBS 129021</strain>
    </source>
</reference>
<dbReference type="EMBL" id="MCFJ01000018">
    <property type="protein sequence ID" value="ORY57911.1"/>
    <property type="molecule type" value="Genomic_DNA"/>
</dbReference>
<proteinExistence type="predicted"/>
<dbReference type="InterPro" id="IPR036278">
    <property type="entry name" value="Sialidase_sf"/>
</dbReference>
<dbReference type="PANTHER" id="PTHR38792:SF3">
    <property type="entry name" value="BNR_ASP-BOX REPEAT DOMAIN PROTEIN (AFU_ORTHOLOGUE AFUA_7G06430)-RELATED"/>
    <property type="match status" value="1"/>
</dbReference>
<dbReference type="InParanoid" id="A0A1Y2DF60"/>
<organism evidence="1 2">
    <name type="scientific">Pseudomassariella vexata</name>
    <dbReference type="NCBI Taxonomy" id="1141098"/>
    <lineage>
        <taxon>Eukaryota</taxon>
        <taxon>Fungi</taxon>
        <taxon>Dikarya</taxon>
        <taxon>Ascomycota</taxon>
        <taxon>Pezizomycotina</taxon>
        <taxon>Sordariomycetes</taxon>
        <taxon>Xylariomycetidae</taxon>
        <taxon>Amphisphaeriales</taxon>
        <taxon>Pseudomassariaceae</taxon>
        <taxon>Pseudomassariella</taxon>
    </lineage>
</organism>